<evidence type="ECO:0000256" key="9">
    <source>
        <dbReference type="RuleBase" id="RU003786"/>
    </source>
</evidence>
<protein>
    <submittedName>
        <fullName evidence="12">Tachykinin precursor 1</fullName>
    </submittedName>
</protein>
<dbReference type="GO" id="GO:0005576">
    <property type="term" value="C:extracellular region"/>
    <property type="evidence" value="ECO:0007669"/>
    <property type="project" value="UniProtKB-SubCell"/>
</dbReference>
<evidence type="ECO:0000256" key="1">
    <source>
        <dbReference type="ARBA" id="ARBA00003207"/>
    </source>
</evidence>
<dbReference type="AlphaFoldDB" id="A0A8C4SNQ6"/>
<dbReference type="OrthoDB" id="9936276at2759"/>
<keyword evidence="4 9" id="KW-0964">Secreted</keyword>
<keyword evidence="5" id="KW-0165">Cleavage on pair of basic residues</keyword>
<comment type="subcellular location">
    <subcellularLocation>
        <location evidence="2 9">Secreted</location>
    </subcellularLocation>
</comment>
<reference evidence="12" key="1">
    <citation type="submission" date="2021-06" db="EMBL/GenBank/DDBJ databases">
        <authorList>
            <consortium name="Wellcome Sanger Institute Data Sharing"/>
        </authorList>
    </citation>
    <scope>NUCLEOTIDE SEQUENCE [LARGE SCALE GENOMIC DNA]</scope>
</reference>
<dbReference type="Proteomes" id="UP000694620">
    <property type="component" value="Chromosome 13"/>
</dbReference>
<organism evidence="12 13">
    <name type="scientific">Erpetoichthys calabaricus</name>
    <name type="common">Rope fish</name>
    <name type="synonym">Calamoichthys calabaricus</name>
    <dbReference type="NCBI Taxonomy" id="27687"/>
    <lineage>
        <taxon>Eukaryota</taxon>
        <taxon>Metazoa</taxon>
        <taxon>Chordata</taxon>
        <taxon>Craniata</taxon>
        <taxon>Vertebrata</taxon>
        <taxon>Euteleostomi</taxon>
        <taxon>Actinopterygii</taxon>
        <taxon>Polypteriformes</taxon>
        <taxon>Polypteridae</taxon>
        <taxon>Erpetoichthys</taxon>
    </lineage>
</organism>
<evidence type="ECO:0000313" key="12">
    <source>
        <dbReference type="Ensembl" id="ENSECRP00000018922.1"/>
    </source>
</evidence>
<dbReference type="Ensembl" id="ENSECRT00000019313.1">
    <property type="protein sequence ID" value="ENSECRP00000018922.1"/>
    <property type="gene ID" value="ENSECRG00000012662.1"/>
</dbReference>
<accession>A0A8C4SNQ6</accession>
<dbReference type="GO" id="GO:0007218">
    <property type="term" value="P:neuropeptide signaling pathway"/>
    <property type="evidence" value="ECO:0007669"/>
    <property type="project" value="UniProtKB-KW"/>
</dbReference>
<evidence type="ECO:0000256" key="10">
    <source>
        <dbReference type="SAM" id="SignalP"/>
    </source>
</evidence>
<evidence type="ECO:0000256" key="2">
    <source>
        <dbReference type="ARBA" id="ARBA00004613"/>
    </source>
</evidence>
<evidence type="ECO:0000313" key="13">
    <source>
        <dbReference type="Proteomes" id="UP000694620"/>
    </source>
</evidence>
<evidence type="ECO:0000256" key="6">
    <source>
        <dbReference type="ARBA" id="ARBA00022729"/>
    </source>
</evidence>
<proteinExistence type="inferred from homology"/>
<comment type="function">
    <text evidence="1 9">Tachykinins are active peptides which excite neurons, evoke behavioral responses, are potent vasodilators and secretagogues, and contract (directly or indirectly) many smooth muscles.</text>
</comment>
<feature type="domain" description="Tachykinin" evidence="11">
    <location>
        <begin position="57"/>
        <end position="67"/>
    </location>
</feature>
<comment type="similarity">
    <text evidence="3 9">Belongs to the tachykinin family.</text>
</comment>
<dbReference type="InterPro" id="IPR013055">
    <property type="entry name" value="Tachy_Neuro_lke_CS"/>
</dbReference>
<evidence type="ECO:0000256" key="8">
    <source>
        <dbReference type="ARBA" id="ARBA00023320"/>
    </source>
</evidence>
<keyword evidence="8 9" id="KW-0527">Neuropeptide</keyword>
<evidence type="ECO:0000259" key="11">
    <source>
        <dbReference type="SMART" id="SM00203"/>
    </source>
</evidence>
<keyword evidence="6 10" id="KW-0732">Signal</keyword>
<dbReference type="PROSITE" id="PS00267">
    <property type="entry name" value="TACHYKININ"/>
    <property type="match status" value="1"/>
</dbReference>
<keyword evidence="13" id="KW-1185">Reference proteome</keyword>
<evidence type="ECO:0000256" key="5">
    <source>
        <dbReference type="ARBA" id="ARBA00022685"/>
    </source>
</evidence>
<dbReference type="GO" id="GO:0007217">
    <property type="term" value="P:tachykinin receptor signaling pathway"/>
    <property type="evidence" value="ECO:0007669"/>
    <property type="project" value="InterPro"/>
</dbReference>
<reference evidence="12" key="2">
    <citation type="submission" date="2025-08" db="UniProtKB">
        <authorList>
            <consortium name="Ensembl"/>
        </authorList>
    </citation>
    <scope>IDENTIFICATION</scope>
</reference>
<reference evidence="12" key="3">
    <citation type="submission" date="2025-09" db="UniProtKB">
        <authorList>
            <consortium name="Ensembl"/>
        </authorList>
    </citation>
    <scope>IDENTIFICATION</scope>
</reference>
<feature type="signal peptide" evidence="10">
    <location>
        <begin position="1"/>
        <end position="19"/>
    </location>
</feature>
<dbReference type="InterPro" id="IPR008215">
    <property type="entry name" value="Tachykinin_dom"/>
</dbReference>
<evidence type="ECO:0000256" key="3">
    <source>
        <dbReference type="ARBA" id="ARBA00007518"/>
    </source>
</evidence>
<name>A0A8C4SNQ6_ERPCA</name>
<keyword evidence="7" id="KW-0027">Amidation</keyword>
<dbReference type="PRINTS" id="PR01829">
    <property type="entry name" value="PROTACHYKNIN"/>
</dbReference>
<dbReference type="SMART" id="SM00203">
    <property type="entry name" value="TK"/>
    <property type="match status" value="2"/>
</dbReference>
<feature type="domain" description="Tachykinin" evidence="11">
    <location>
        <begin position="81"/>
        <end position="91"/>
    </location>
</feature>
<gene>
    <name evidence="12" type="primary">TAC1</name>
    <name evidence="12" type="synonym">LOC114663954</name>
</gene>
<feature type="chain" id="PRO_5034361760" evidence="10">
    <location>
        <begin position="20"/>
        <end position="113"/>
    </location>
</feature>
<dbReference type="GeneTree" id="ENSGT00390000002457"/>
<dbReference type="InterPro" id="IPR008216">
    <property type="entry name" value="Tachykinin_fam"/>
</dbReference>
<dbReference type="PANTHER" id="PTHR11250:SF4">
    <property type="entry name" value="PREPROTACHYKININ 1"/>
    <property type="match status" value="1"/>
</dbReference>
<evidence type="ECO:0000256" key="7">
    <source>
        <dbReference type="ARBA" id="ARBA00022815"/>
    </source>
</evidence>
<sequence length="113" mass="13267">MKLLLAVAVVFLVLTEVFCEEVVPIDDLRYLTESNQMQDEWLAPDSFQEILRRITRKPKPHQFVGLMGKRASANGQITRKRHKLDSFVGLMGRRNEEPDSSEWSIFENYDKRR</sequence>
<dbReference type="Pfam" id="PF02202">
    <property type="entry name" value="Tachykinin"/>
    <property type="match status" value="1"/>
</dbReference>
<evidence type="ECO:0000256" key="4">
    <source>
        <dbReference type="ARBA" id="ARBA00022525"/>
    </source>
</evidence>
<dbReference type="PANTHER" id="PTHR11250">
    <property type="entry name" value="TACHYKININ"/>
    <property type="match status" value="1"/>
</dbReference>